<dbReference type="WBParaSite" id="PgR021_g093_t01">
    <property type="protein sequence ID" value="PgR021_g093_t01"/>
    <property type="gene ID" value="PgR021_g093"/>
</dbReference>
<accession>A0A915B1G3</accession>
<keyword evidence="1" id="KW-1185">Reference proteome</keyword>
<name>A0A915B1G3_PARUN</name>
<protein>
    <submittedName>
        <fullName evidence="2">Cadherin domain-containing protein</fullName>
    </submittedName>
</protein>
<dbReference type="AlphaFoldDB" id="A0A915B1G3"/>
<evidence type="ECO:0000313" key="1">
    <source>
        <dbReference type="Proteomes" id="UP000887569"/>
    </source>
</evidence>
<proteinExistence type="predicted"/>
<organism evidence="1 2">
    <name type="scientific">Parascaris univalens</name>
    <name type="common">Nematode worm</name>
    <dbReference type="NCBI Taxonomy" id="6257"/>
    <lineage>
        <taxon>Eukaryota</taxon>
        <taxon>Metazoa</taxon>
        <taxon>Ecdysozoa</taxon>
        <taxon>Nematoda</taxon>
        <taxon>Chromadorea</taxon>
        <taxon>Rhabditida</taxon>
        <taxon>Spirurina</taxon>
        <taxon>Ascaridomorpha</taxon>
        <taxon>Ascaridoidea</taxon>
        <taxon>Ascarididae</taxon>
        <taxon>Parascaris</taxon>
    </lineage>
</organism>
<dbReference type="Proteomes" id="UP000887569">
    <property type="component" value="Unplaced"/>
</dbReference>
<reference evidence="2" key="1">
    <citation type="submission" date="2022-11" db="UniProtKB">
        <authorList>
            <consortium name="WormBaseParasite"/>
        </authorList>
    </citation>
    <scope>IDENTIFICATION</scope>
</reference>
<sequence>MKMLCGKSHFLPTFILIIFPFVSPCLNYITSYTAVYSFCSSSRLAFRFAIILQLCKLQPYCNFRLNMRSFRVGENFSCVGYSVSWQNSIKV</sequence>
<evidence type="ECO:0000313" key="2">
    <source>
        <dbReference type="WBParaSite" id="PgR021_g093_t01"/>
    </source>
</evidence>